<sequence length="202" mass="23120">MASKTKLTYRLIPRDTIRAYVRILETTVVAISKFTTGDESSKLNEHKFLNMASGLLNDKSNVWPLIILMDSKLDMELEKLKDIAKDCRQYFNHITPREATALSIYINVCEMVICTEGLESDSDGLVKNRDRVTFREPSNREDMSGFEFEDLALVDADCEQRFEQLLAAFEFADCKAHQLRRDCFCLVRKEEGLSADEVMAGE</sequence>
<name>A0A6A6SGH1_9PLEO</name>
<accession>A0A6A6SGH1</accession>
<dbReference type="Proteomes" id="UP000799753">
    <property type="component" value="Unassembled WGS sequence"/>
</dbReference>
<keyword evidence="2" id="KW-1185">Reference proteome</keyword>
<organism evidence="1 2">
    <name type="scientific">Massarina eburnea CBS 473.64</name>
    <dbReference type="NCBI Taxonomy" id="1395130"/>
    <lineage>
        <taxon>Eukaryota</taxon>
        <taxon>Fungi</taxon>
        <taxon>Dikarya</taxon>
        <taxon>Ascomycota</taxon>
        <taxon>Pezizomycotina</taxon>
        <taxon>Dothideomycetes</taxon>
        <taxon>Pleosporomycetidae</taxon>
        <taxon>Pleosporales</taxon>
        <taxon>Massarineae</taxon>
        <taxon>Massarinaceae</taxon>
        <taxon>Massarina</taxon>
    </lineage>
</organism>
<evidence type="ECO:0000313" key="1">
    <source>
        <dbReference type="EMBL" id="KAF2646896.1"/>
    </source>
</evidence>
<protein>
    <submittedName>
        <fullName evidence="1">Uncharacterized protein</fullName>
    </submittedName>
</protein>
<reference evidence="1" key="1">
    <citation type="journal article" date="2020" name="Stud. Mycol.">
        <title>101 Dothideomycetes genomes: a test case for predicting lifestyles and emergence of pathogens.</title>
        <authorList>
            <person name="Haridas S."/>
            <person name="Albert R."/>
            <person name="Binder M."/>
            <person name="Bloem J."/>
            <person name="Labutti K."/>
            <person name="Salamov A."/>
            <person name="Andreopoulos B."/>
            <person name="Baker S."/>
            <person name="Barry K."/>
            <person name="Bills G."/>
            <person name="Bluhm B."/>
            <person name="Cannon C."/>
            <person name="Castanera R."/>
            <person name="Culley D."/>
            <person name="Daum C."/>
            <person name="Ezra D."/>
            <person name="Gonzalez J."/>
            <person name="Henrissat B."/>
            <person name="Kuo A."/>
            <person name="Liang C."/>
            <person name="Lipzen A."/>
            <person name="Lutzoni F."/>
            <person name="Magnuson J."/>
            <person name="Mondo S."/>
            <person name="Nolan M."/>
            <person name="Ohm R."/>
            <person name="Pangilinan J."/>
            <person name="Park H.-J."/>
            <person name="Ramirez L."/>
            <person name="Alfaro M."/>
            <person name="Sun H."/>
            <person name="Tritt A."/>
            <person name="Yoshinaga Y."/>
            <person name="Zwiers L.-H."/>
            <person name="Turgeon B."/>
            <person name="Goodwin S."/>
            <person name="Spatafora J."/>
            <person name="Crous P."/>
            <person name="Grigoriev I."/>
        </authorList>
    </citation>
    <scope>NUCLEOTIDE SEQUENCE</scope>
    <source>
        <strain evidence="1">CBS 473.64</strain>
    </source>
</reference>
<proteinExistence type="predicted"/>
<dbReference type="EMBL" id="MU006776">
    <property type="protein sequence ID" value="KAF2646896.1"/>
    <property type="molecule type" value="Genomic_DNA"/>
</dbReference>
<dbReference type="AlphaFoldDB" id="A0A6A6SGH1"/>
<evidence type="ECO:0000313" key="2">
    <source>
        <dbReference type="Proteomes" id="UP000799753"/>
    </source>
</evidence>
<gene>
    <name evidence="1" type="ORF">P280DRAFT_21057</name>
</gene>